<dbReference type="AlphaFoldDB" id="A0A917AMC7"/>
<dbReference type="InterPro" id="IPR027843">
    <property type="entry name" value="DUF4440"/>
</dbReference>
<protein>
    <recommendedName>
        <fullName evidence="1">DUF4440 domain-containing protein</fullName>
    </recommendedName>
</protein>
<organism evidence="2 3">
    <name type="scientific">Priestia taiwanensis</name>
    <dbReference type="NCBI Taxonomy" id="1347902"/>
    <lineage>
        <taxon>Bacteria</taxon>
        <taxon>Bacillati</taxon>
        <taxon>Bacillota</taxon>
        <taxon>Bacilli</taxon>
        <taxon>Bacillales</taxon>
        <taxon>Bacillaceae</taxon>
        <taxon>Priestia</taxon>
    </lineage>
</organism>
<dbReference type="Proteomes" id="UP000605259">
    <property type="component" value="Unassembled WGS sequence"/>
</dbReference>
<reference evidence="2" key="2">
    <citation type="submission" date="2020-09" db="EMBL/GenBank/DDBJ databases">
        <authorList>
            <person name="Sun Q."/>
            <person name="Zhou Y."/>
        </authorList>
    </citation>
    <scope>NUCLEOTIDE SEQUENCE</scope>
    <source>
        <strain evidence="2">CGMCC 1.12698</strain>
    </source>
</reference>
<sequence length="125" mass="14915">MHPIQEVLTGYFKAWNEGFITKDASTIRNYMSEKFVGYWSHANLDKPEEYGYHYDIASVLREYNDAEKSFEIFSSVARKSEEEYIVVGREVNTINGEAYAAQFMFIWRKEEATWKLLREYIELER</sequence>
<proteinExistence type="predicted"/>
<dbReference type="SUPFAM" id="SSF54427">
    <property type="entry name" value="NTF2-like"/>
    <property type="match status" value="1"/>
</dbReference>
<evidence type="ECO:0000313" key="2">
    <source>
        <dbReference type="EMBL" id="GGE61700.1"/>
    </source>
</evidence>
<name>A0A917AMC7_9BACI</name>
<dbReference type="InterPro" id="IPR032710">
    <property type="entry name" value="NTF2-like_dom_sf"/>
</dbReference>
<dbReference type="Pfam" id="PF14534">
    <property type="entry name" value="DUF4440"/>
    <property type="match status" value="1"/>
</dbReference>
<dbReference type="EMBL" id="BMFK01000001">
    <property type="protein sequence ID" value="GGE61700.1"/>
    <property type="molecule type" value="Genomic_DNA"/>
</dbReference>
<dbReference type="RefSeq" id="WP_188387312.1">
    <property type="nucleotide sequence ID" value="NZ_BMFK01000001.1"/>
</dbReference>
<comment type="caution">
    <text evidence="2">The sequence shown here is derived from an EMBL/GenBank/DDBJ whole genome shotgun (WGS) entry which is preliminary data.</text>
</comment>
<gene>
    <name evidence="2" type="ORF">GCM10007140_10030</name>
</gene>
<evidence type="ECO:0000259" key="1">
    <source>
        <dbReference type="Pfam" id="PF14534"/>
    </source>
</evidence>
<reference evidence="2" key="1">
    <citation type="journal article" date="2014" name="Int. J. Syst. Evol. Microbiol.">
        <title>Complete genome sequence of Corynebacterium casei LMG S-19264T (=DSM 44701T), isolated from a smear-ripened cheese.</title>
        <authorList>
            <consortium name="US DOE Joint Genome Institute (JGI-PGF)"/>
            <person name="Walter F."/>
            <person name="Albersmeier A."/>
            <person name="Kalinowski J."/>
            <person name="Ruckert C."/>
        </authorList>
    </citation>
    <scope>NUCLEOTIDE SEQUENCE</scope>
    <source>
        <strain evidence="2">CGMCC 1.12698</strain>
    </source>
</reference>
<evidence type="ECO:0000313" key="3">
    <source>
        <dbReference type="Proteomes" id="UP000605259"/>
    </source>
</evidence>
<feature type="domain" description="DUF4440" evidence="1">
    <location>
        <begin position="12"/>
        <end position="116"/>
    </location>
</feature>
<keyword evidence="3" id="KW-1185">Reference proteome</keyword>
<accession>A0A917AMC7</accession>